<evidence type="ECO:0000313" key="4">
    <source>
        <dbReference type="WBParaSite" id="MhA1_Contig1077.frz3.gene11"/>
    </source>
</evidence>
<feature type="compositionally biased region" description="Polar residues" evidence="1">
    <location>
        <begin position="238"/>
        <end position="260"/>
    </location>
</feature>
<accession>A0A1I8AXQ6</accession>
<dbReference type="SUPFAM" id="SSF54277">
    <property type="entry name" value="CAD &amp; PB1 domains"/>
    <property type="match status" value="1"/>
</dbReference>
<dbReference type="SMART" id="SM00666">
    <property type="entry name" value="PB1"/>
    <property type="match status" value="1"/>
</dbReference>
<proteinExistence type="predicted"/>
<dbReference type="PANTHER" id="PTHR15335:SF7">
    <property type="entry name" value="PROTEIN TFG"/>
    <property type="match status" value="1"/>
</dbReference>
<dbReference type="Pfam" id="PF00564">
    <property type="entry name" value="PB1"/>
    <property type="match status" value="1"/>
</dbReference>
<dbReference type="AlphaFoldDB" id="A0A1I8AXQ6"/>
<protein>
    <submittedName>
        <fullName evidence="4">PB1 domain-containing protein</fullName>
    </submittedName>
</protein>
<feature type="domain" description="PB1" evidence="2">
    <location>
        <begin position="3"/>
        <end position="83"/>
    </location>
</feature>
<feature type="compositionally biased region" description="Pro residues" evidence="1">
    <location>
        <begin position="177"/>
        <end position="192"/>
    </location>
</feature>
<dbReference type="GO" id="GO:0042802">
    <property type="term" value="F:identical protein binding"/>
    <property type="evidence" value="ECO:0007669"/>
    <property type="project" value="InterPro"/>
</dbReference>
<evidence type="ECO:0000313" key="3">
    <source>
        <dbReference type="Proteomes" id="UP000095281"/>
    </source>
</evidence>
<dbReference type="WBParaSite" id="MhA1_Contig1077.frz3.gene11">
    <property type="protein sequence ID" value="MhA1_Contig1077.frz3.gene11"/>
    <property type="gene ID" value="MhA1_Contig1077.frz3.gene11"/>
</dbReference>
<evidence type="ECO:0000256" key="1">
    <source>
        <dbReference type="SAM" id="MobiDB-lite"/>
    </source>
</evidence>
<reference evidence="4" key="1">
    <citation type="submission" date="2016-11" db="UniProtKB">
        <authorList>
            <consortium name="WormBaseParasite"/>
        </authorList>
    </citation>
    <scope>IDENTIFICATION</scope>
</reference>
<dbReference type="OMA" id="PPNMGNT"/>
<dbReference type="Gene3D" id="3.10.20.90">
    <property type="entry name" value="Phosphatidylinositol 3-kinase Catalytic Subunit, Chain A, domain 1"/>
    <property type="match status" value="1"/>
</dbReference>
<keyword evidence="3" id="KW-1185">Reference proteome</keyword>
<dbReference type="Proteomes" id="UP000095281">
    <property type="component" value="Unplaced"/>
</dbReference>
<organism evidence="3 4">
    <name type="scientific">Meloidogyne hapla</name>
    <name type="common">Root-knot nematode worm</name>
    <dbReference type="NCBI Taxonomy" id="6305"/>
    <lineage>
        <taxon>Eukaryota</taxon>
        <taxon>Metazoa</taxon>
        <taxon>Ecdysozoa</taxon>
        <taxon>Nematoda</taxon>
        <taxon>Chromadorea</taxon>
        <taxon>Rhabditida</taxon>
        <taxon>Tylenchina</taxon>
        <taxon>Tylenchomorpha</taxon>
        <taxon>Tylenchoidea</taxon>
        <taxon>Meloidogynidae</taxon>
        <taxon>Meloidogyninae</taxon>
        <taxon>Meloidogyne</taxon>
    </lineage>
</organism>
<dbReference type="InterPro" id="IPR053793">
    <property type="entry name" value="PB1-like"/>
</dbReference>
<feature type="region of interest" description="Disordered" evidence="1">
    <location>
        <begin position="222"/>
        <end position="272"/>
    </location>
</feature>
<sequence length="372" mass="40381">MSKTVLKARYGSELRKNWIYHNNDVSLDDLISKMQRYFDIKELDGIKLKYRDEEEDWITLVNDDDLSFALSTMEILYVEVFSDDSKTTKEEKSCNFDVKVSESNTDTMQKQLTGATKQMSIEQLTDIPLNHDQVPHTLQQNGGLRHQPAYTGGGVLPPVQQPSYVGGGVMPPPVVSNFGPPPTSQQMSPPPTSQQMSLPPTSQQLSGVYQQSYVGGVLPPPVSSFGPPPTSHQMGHPPTSQHMGYPPTSQRMGGVQQQPSYIGGPPPHLSEQLTDIPLGQVPPTSQQMCGVQQQLSYAGGGVLPPVQQPSYAGGVLPPPVSNFGPMPTSQQMGHAPTSQQQMSGVQQPSYVGGAIPPPPIVSSIGLYFCLMR</sequence>
<dbReference type="PANTHER" id="PTHR15335">
    <property type="entry name" value="PROTEIN TFG"/>
    <property type="match status" value="1"/>
</dbReference>
<dbReference type="InterPro" id="IPR033512">
    <property type="entry name" value="TFG"/>
</dbReference>
<dbReference type="InterPro" id="IPR000270">
    <property type="entry name" value="PB1_dom"/>
</dbReference>
<dbReference type="PROSITE" id="PS51745">
    <property type="entry name" value="PB1"/>
    <property type="match status" value="1"/>
</dbReference>
<dbReference type="GO" id="GO:0048208">
    <property type="term" value="P:COPII vesicle coating"/>
    <property type="evidence" value="ECO:0007669"/>
    <property type="project" value="InterPro"/>
</dbReference>
<feature type="region of interest" description="Disordered" evidence="1">
    <location>
        <begin position="177"/>
        <end position="201"/>
    </location>
</feature>
<dbReference type="GO" id="GO:0070971">
    <property type="term" value="C:endoplasmic reticulum exit site"/>
    <property type="evidence" value="ECO:0007669"/>
    <property type="project" value="TreeGrafter"/>
</dbReference>
<name>A0A1I8AXQ6_MELHA</name>
<evidence type="ECO:0000259" key="2">
    <source>
        <dbReference type="PROSITE" id="PS51745"/>
    </source>
</evidence>